<evidence type="ECO:0000313" key="15">
    <source>
        <dbReference type="Proteomes" id="UP000030321"/>
    </source>
</evidence>
<dbReference type="PROSITE" id="PS00710">
    <property type="entry name" value="PGM_PMM"/>
    <property type="match status" value="1"/>
</dbReference>
<dbReference type="GO" id="GO:0004614">
    <property type="term" value="F:phosphoglucomutase activity"/>
    <property type="evidence" value="ECO:0007669"/>
    <property type="project" value="UniProtKB-EC"/>
</dbReference>
<dbReference type="Gene3D" id="3.40.120.10">
    <property type="entry name" value="Alpha-D-Glucose-1,6-Bisphosphate, subunit A, domain 3"/>
    <property type="match status" value="3"/>
</dbReference>
<dbReference type="InterPro" id="IPR005841">
    <property type="entry name" value="Alpha-D-phosphohexomutase_SF"/>
</dbReference>
<evidence type="ECO:0000256" key="4">
    <source>
        <dbReference type="ARBA" id="ARBA00012728"/>
    </source>
</evidence>
<dbReference type="InterPro" id="IPR045244">
    <property type="entry name" value="PGM"/>
</dbReference>
<evidence type="ECO:0000256" key="9">
    <source>
        <dbReference type="ARBA" id="ARBA00023235"/>
    </source>
</evidence>
<gene>
    <name evidence="14" type="ORF">N44_01737</name>
</gene>
<dbReference type="Proteomes" id="UP000030321">
    <property type="component" value="Unassembled WGS sequence"/>
</dbReference>
<evidence type="ECO:0000256" key="7">
    <source>
        <dbReference type="ARBA" id="ARBA00022723"/>
    </source>
</evidence>
<reference evidence="15" key="1">
    <citation type="journal article" date="2015" name="Genome">
        <title>Whole Genome Sequence of the Non-Microcystin-Producing Microcystis aeruginosa Strain NIES-44.</title>
        <authorList>
            <person name="Okano K."/>
            <person name="Miyata N."/>
            <person name="Ozaki Y."/>
        </authorList>
    </citation>
    <scope>NUCLEOTIDE SEQUENCE [LARGE SCALE GENOMIC DNA]</scope>
    <source>
        <strain evidence="15">NIES-44</strain>
    </source>
</reference>
<comment type="cofactor">
    <cofactor evidence="2">
        <name>Mg(2+)</name>
        <dbReference type="ChEBI" id="CHEBI:18420"/>
    </cofactor>
</comment>
<evidence type="ECO:0000256" key="10">
    <source>
        <dbReference type="ARBA" id="ARBA00023277"/>
    </source>
</evidence>
<dbReference type="PRINTS" id="PR00509">
    <property type="entry name" value="PGMPMM"/>
</dbReference>
<keyword evidence="7" id="KW-0479">Metal-binding</keyword>
<accession>A0A0A1VTL2</accession>
<dbReference type="AlphaFoldDB" id="A0A0A1VTL2"/>
<dbReference type="InterPro" id="IPR005844">
    <property type="entry name" value="A-D-PHexomutase_a/b/a-I"/>
</dbReference>
<dbReference type="EMBL" id="BBPA01000033">
    <property type="protein sequence ID" value="GAL93050.1"/>
    <property type="molecule type" value="Genomic_DNA"/>
</dbReference>
<evidence type="ECO:0000313" key="14">
    <source>
        <dbReference type="EMBL" id="GAL93050.1"/>
    </source>
</evidence>
<dbReference type="InterPro" id="IPR005845">
    <property type="entry name" value="A-D-PHexomutase_a/b/a-II"/>
</dbReference>
<dbReference type="Gene3D" id="3.30.310.50">
    <property type="entry name" value="Alpha-D-phosphohexomutase, C-terminal domain"/>
    <property type="match status" value="1"/>
</dbReference>
<evidence type="ECO:0000256" key="3">
    <source>
        <dbReference type="ARBA" id="ARBA00010231"/>
    </source>
</evidence>
<evidence type="ECO:0000256" key="2">
    <source>
        <dbReference type="ARBA" id="ARBA00001946"/>
    </source>
</evidence>
<dbReference type="EC" id="5.4.2.2" evidence="4"/>
<dbReference type="Pfam" id="PF02879">
    <property type="entry name" value="PGM_PMM_II"/>
    <property type="match status" value="1"/>
</dbReference>
<dbReference type="Pfam" id="PF02878">
    <property type="entry name" value="PGM_PMM_I"/>
    <property type="match status" value="1"/>
</dbReference>
<dbReference type="InterPro" id="IPR036900">
    <property type="entry name" value="A-D-PHexomutase_C_sf"/>
</dbReference>
<dbReference type="GO" id="GO:0005829">
    <property type="term" value="C:cytosol"/>
    <property type="evidence" value="ECO:0007669"/>
    <property type="project" value="TreeGrafter"/>
</dbReference>
<comment type="catalytic activity">
    <reaction evidence="1">
        <text>alpha-D-glucose 1-phosphate = alpha-D-glucose 6-phosphate</text>
        <dbReference type="Rhea" id="RHEA:23536"/>
        <dbReference type="ChEBI" id="CHEBI:58225"/>
        <dbReference type="ChEBI" id="CHEBI:58601"/>
        <dbReference type="EC" id="5.4.2.2"/>
    </reaction>
</comment>
<feature type="domain" description="Alpha-D-phosphohexomutase alpha/beta/alpha" evidence="13">
    <location>
        <begin position="411"/>
        <end position="523"/>
    </location>
</feature>
<dbReference type="PANTHER" id="PTHR22573:SF2">
    <property type="entry name" value="PHOSPHOGLUCOMUTASE"/>
    <property type="match status" value="1"/>
</dbReference>
<dbReference type="FunFam" id="3.30.310.50:FF:000002">
    <property type="entry name" value="Phosphoglucomutase 5"/>
    <property type="match status" value="1"/>
</dbReference>
<dbReference type="GO" id="GO:0006006">
    <property type="term" value="P:glucose metabolic process"/>
    <property type="evidence" value="ECO:0007669"/>
    <property type="project" value="UniProtKB-KW"/>
</dbReference>
<evidence type="ECO:0000256" key="5">
    <source>
        <dbReference type="ARBA" id="ARBA00022526"/>
    </source>
</evidence>
<evidence type="ECO:0000259" key="12">
    <source>
        <dbReference type="Pfam" id="PF02879"/>
    </source>
</evidence>
<dbReference type="Pfam" id="PF02880">
    <property type="entry name" value="PGM_PMM_III"/>
    <property type="match status" value="1"/>
</dbReference>
<keyword evidence="5" id="KW-0313">Glucose metabolism</keyword>
<feature type="domain" description="Alpha-D-phosphohexomutase alpha/beta/alpha" evidence="12">
    <location>
        <begin position="299"/>
        <end position="402"/>
    </location>
</feature>
<dbReference type="InterPro" id="IPR016066">
    <property type="entry name" value="A-D-PHexomutase_CS"/>
</dbReference>
<keyword evidence="8" id="KW-0460">Magnesium</keyword>
<keyword evidence="10" id="KW-0119">Carbohydrate metabolism</keyword>
<dbReference type="NCBIfam" id="NF005737">
    <property type="entry name" value="PRK07564.1-1"/>
    <property type="match status" value="1"/>
</dbReference>
<dbReference type="SUPFAM" id="SSF55957">
    <property type="entry name" value="Phosphoglucomutase, C-terminal domain"/>
    <property type="match status" value="1"/>
</dbReference>
<evidence type="ECO:0000256" key="1">
    <source>
        <dbReference type="ARBA" id="ARBA00000443"/>
    </source>
</evidence>
<dbReference type="InterPro" id="IPR016055">
    <property type="entry name" value="A-D-PHexomutase_a/b/a-I/II/III"/>
</dbReference>
<evidence type="ECO:0000259" key="11">
    <source>
        <dbReference type="Pfam" id="PF02878"/>
    </source>
</evidence>
<name>A0A0A1VTL2_MICAE</name>
<keyword evidence="9 14" id="KW-0413">Isomerase</keyword>
<dbReference type="SUPFAM" id="SSF53738">
    <property type="entry name" value="Phosphoglucomutase, first 3 domains"/>
    <property type="match status" value="3"/>
</dbReference>
<comment type="caution">
    <text evidence="14">The sequence shown here is derived from an EMBL/GenBank/DDBJ whole genome shotgun (WGS) entry which is preliminary data.</text>
</comment>
<dbReference type="GO" id="GO:0000287">
    <property type="term" value="F:magnesium ion binding"/>
    <property type="evidence" value="ECO:0007669"/>
    <property type="project" value="InterPro"/>
</dbReference>
<dbReference type="InterPro" id="IPR005846">
    <property type="entry name" value="A-D-PHexomutase_a/b/a-III"/>
</dbReference>
<evidence type="ECO:0000256" key="8">
    <source>
        <dbReference type="ARBA" id="ARBA00022842"/>
    </source>
</evidence>
<evidence type="ECO:0000259" key="13">
    <source>
        <dbReference type="Pfam" id="PF02880"/>
    </source>
</evidence>
<evidence type="ECO:0000256" key="6">
    <source>
        <dbReference type="ARBA" id="ARBA00022553"/>
    </source>
</evidence>
<dbReference type="FunFam" id="3.40.120.10:FF:000006">
    <property type="entry name" value="Phosphoglucomutase PgmA"/>
    <property type="match status" value="1"/>
</dbReference>
<dbReference type="FunFam" id="3.40.120.10:FF:000005">
    <property type="entry name" value="Phosphoglucomutase 5"/>
    <property type="match status" value="1"/>
</dbReference>
<organism evidence="14 15">
    <name type="scientific">Microcystis aeruginosa NIES-44</name>
    <dbReference type="NCBI Taxonomy" id="449439"/>
    <lineage>
        <taxon>Bacteria</taxon>
        <taxon>Bacillati</taxon>
        <taxon>Cyanobacteriota</taxon>
        <taxon>Cyanophyceae</taxon>
        <taxon>Oscillatoriophycideae</taxon>
        <taxon>Chroococcales</taxon>
        <taxon>Microcystaceae</taxon>
        <taxon>Microcystis</taxon>
    </lineage>
</organism>
<sequence length="659" mass="72159">MKGPIKRFIARVCGKKFVGGVRRQETGDRRQESGDRSQYSGVSIQESVFRSQLFSPCSLPPTSLSPHLPTLLDFLNRIYYDRGLPGRCLSHPISWLSTYCYILKLRIASAYQEKTMTIETVATKPFSDQKPGTSGLRKSVPVFQQPHYLENFIQAIFNTLDGIEGQTLVVGGDGRYYNRQAIQTILKIAAANGIGRILVGTDGIVSTPAISGLIRENNAFGGIVLSASHNPGGPEGDFGIKYNITNGGPAPENITDAIYAETKVISSYKILSGADINLDRPSSFKLGTMDVEVIDAVTPYVKMMEKIFDFDRIQALLTSGKFKMCMDSLHAVTGPYAYAIFEQRLGAPKGTVLNGIPLEDFGGGHPDPNLVYAHDLVEILFGQDAPDFGAASDGDGDRNMILGQNFFVTPSDSLAVLTANAHLVPGYQNGITGVARSMPTSAAADRVAAKLGIDCYETPTGWKFFGNLLDAGKATLCGEESFGTGSNHIREKDGLWAVLFWLNILAVKGESVEEIVRSHWQEFGRNFYSRHDYEEVALEPAKEMMARLQKLVLDLKGQQFGNYEVEYADDFSYTDPVDGSVSKNQGIRIGFTDGSRIIYRLSGTGTKGATLRVYLESYEPDASKHDIDTQKALQPLIDLAEEIGQIRQSTGREQPTVIT</sequence>
<dbReference type="CDD" id="cd03085">
    <property type="entry name" value="PGM1"/>
    <property type="match status" value="1"/>
</dbReference>
<proteinExistence type="inferred from homology"/>
<dbReference type="PANTHER" id="PTHR22573">
    <property type="entry name" value="PHOSPHOHEXOMUTASE FAMILY MEMBER"/>
    <property type="match status" value="1"/>
</dbReference>
<feature type="domain" description="Alpha-D-phosphohexomutase alpha/beta/alpha" evidence="11">
    <location>
        <begin position="129"/>
        <end position="267"/>
    </location>
</feature>
<protein>
    <recommendedName>
        <fullName evidence="4">phosphoglucomutase (alpha-D-glucose-1,6-bisphosphate-dependent)</fullName>
        <ecNumber evidence="4">5.4.2.2</ecNumber>
    </recommendedName>
</protein>
<dbReference type="FunFam" id="3.40.120.10:FF:000004">
    <property type="entry name" value="Phosphoglucomutase 5"/>
    <property type="match status" value="1"/>
</dbReference>
<keyword evidence="6" id="KW-0597">Phosphoprotein</keyword>
<comment type="similarity">
    <text evidence="3">Belongs to the phosphohexose mutase family.</text>
</comment>
<dbReference type="Pfam" id="PF24947">
    <property type="entry name" value="PGM1_C_vert_fung"/>
    <property type="match status" value="1"/>
</dbReference>